<sequence length="211" mass="23999">MEKSLSIFSPASRTAMNSAWAKSGVKPEEVYRILRIGQPGEEAMATSTSFRQWLWYIEKYRVKMGDDAITDLQIGTMLNKKVPYLDQVTLFQSVKEQLLKQDSNLIVTMLAENLQCNAFQRLIDMNATPARFEMMIDTPLSLLKKEDIRYRAVETFTLYFAAAKGGDAALKQVKMLLKNNDLKAAVDAAAGFTNWFLNFSEKMWRATPTET</sequence>
<proteinExistence type="predicted"/>
<name>G4ZA15_PHYSP</name>
<dbReference type="Proteomes" id="UP000002640">
    <property type="component" value="Unassembled WGS sequence"/>
</dbReference>
<evidence type="ECO:0000313" key="2">
    <source>
        <dbReference type="Proteomes" id="UP000002640"/>
    </source>
</evidence>
<organism evidence="1 2">
    <name type="scientific">Phytophthora sojae (strain P6497)</name>
    <name type="common">Soybean stem and root rot agent</name>
    <name type="synonym">Phytophthora megasperma f. sp. glycines</name>
    <dbReference type="NCBI Taxonomy" id="1094619"/>
    <lineage>
        <taxon>Eukaryota</taxon>
        <taxon>Sar</taxon>
        <taxon>Stramenopiles</taxon>
        <taxon>Oomycota</taxon>
        <taxon>Peronosporomycetes</taxon>
        <taxon>Peronosporales</taxon>
        <taxon>Peronosporaceae</taxon>
        <taxon>Phytophthora</taxon>
    </lineage>
</organism>
<dbReference type="RefSeq" id="XP_009523871.1">
    <property type="nucleotide sequence ID" value="XM_009525576.1"/>
</dbReference>
<dbReference type="GeneID" id="20641679"/>
<dbReference type="EMBL" id="JH159153">
    <property type="protein sequence ID" value="EGZ21154.1"/>
    <property type="molecule type" value="Genomic_DNA"/>
</dbReference>
<dbReference type="AlphaFoldDB" id="G4ZA15"/>
<reference evidence="1 2" key="1">
    <citation type="journal article" date="2006" name="Science">
        <title>Phytophthora genome sequences uncover evolutionary origins and mechanisms of pathogenesis.</title>
        <authorList>
            <person name="Tyler B.M."/>
            <person name="Tripathy S."/>
            <person name="Zhang X."/>
            <person name="Dehal P."/>
            <person name="Jiang R.H."/>
            <person name="Aerts A."/>
            <person name="Arredondo F.D."/>
            <person name="Baxter L."/>
            <person name="Bensasson D."/>
            <person name="Beynon J.L."/>
            <person name="Chapman J."/>
            <person name="Damasceno C.M."/>
            <person name="Dorrance A.E."/>
            <person name="Dou D."/>
            <person name="Dickerman A.W."/>
            <person name="Dubchak I.L."/>
            <person name="Garbelotto M."/>
            <person name="Gijzen M."/>
            <person name="Gordon S.G."/>
            <person name="Govers F."/>
            <person name="Grunwald N.J."/>
            <person name="Huang W."/>
            <person name="Ivors K.L."/>
            <person name="Jones R.W."/>
            <person name="Kamoun S."/>
            <person name="Krampis K."/>
            <person name="Lamour K.H."/>
            <person name="Lee M.K."/>
            <person name="McDonald W.H."/>
            <person name="Medina M."/>
            <person name="Meijer H.J."/>
            <person name="Nordberg E.K."/>
            <person name="Maclean D.J."/>
            <person name="Ospina-Giraldo M.D."/>
            <person name="Morris P.F."/>
            <person name="Phuntumart V."/>
            <person name="Putnam N.H."/>
            <person name="Rash S."/>
            <person name="Rose J.K."/>
            <person name="Sakihama Y."/>
            <person name="Salamov A.A."/>
            <person name="Savidor A."/>
            <person name="Scheuring C.F."/>
            <person name="Smith B.M."/>
            <person name="Sobral B.W."/>
            <person name="Terry A."/>
            <person name="Torto-Alalibo T.A."/>
            <person name="Win J."/>
            <person name="Xu Z."/>
            <person name="Zhang H."/>
            <person name="Grigoriev I.V."/>
            <person name="Rokhsar D.S."/>
            <person name="Boore J.L."/>
        </authorList>
    </citation>
    <scope>NUCLEOTIDE SEQUENCE [LARGE SCALE GENOMIC DNA]</scope>
    <source>
        <strain evidence="1 2">P6497</strain>
    </source>
</reference>
<gene>
    <name evidence="1" type="ORF">PHYSODRAFT_299007</name>
</gene>
<accession>G4ZA15</accession>
<dbReference type="KEGG" id="psoj:PHYSODRAFT_299007"/>
<dbReference type="InParanoid" id="G4ZA15"/>
<protein>
    <recommendedName>
        <fullName evidence="3">RXLR phytopathogen effector protein WY-domain domain-containing protein</fullName>
    </recommendedName>
</protein>
<evidence type="ECO:0000313" key="1">
    <source>
        <dbReference type="EMBL" id="EGZ21154.1"/>
    </source>
</evidence>
<evidence type="ECO:0008006" key="3">
    <source>
        <dbReference type="Google" id="ProtNLM"/>
    </source>
</evidence>
<keyword evidence="2" id="KW-1185">Reference proteome</keyword>
<dbReference type="SMR" id="G4ZA15"/>